<dbReference type="InterPro" id="IPR005471">
    <property type="entry name" value="Tscrpt_reg_IclR_N"/>
</dbReference>
<dbReference type="RefSeq" id="WP_007012433.1">
    <property type="nucleotide sequence ID" value="NZ_AGFM01000018.1"/>
</dbReference>
<feature type="domain" description="HTH iclR-type" evidence="4">
    <location>
        <begin position="21"/>
        <end position="83"/>
    </location>
</feature>
<name>G6EAZ7_9SPHN</name>
<keyword evidence="3" id="KW-0804">Transcription</keyword>
<protein>
    <recommendedName>
        <fullName evidence="8">IclR family transcriptional regulator</fullName>
    </recommendedName>
</protein>
<dbReference type="SUPFAM" id="SSF46785">
    <property type="entry name" value="Winged helix' DNA-binding domain"/>
    <property type="match status" value="1"/>
</dbReference>
<gene>
    <name evidence="6" type="ORF">NSU_1518</name>
</gene>
<dbReference type="PANTHER" id="PTHR30136">
    <property type="entry name" value="HELIX-TURN-HELIX TRANSCRIPTIONAL REGULATOR, ICLR FAMILY"/>
    <property type="match status" value="1"/>
</dbReference>
<dbReference type="OrthoDB" id="7495200at2"/>
<organism evidence="6 7">
    <name type="scientific">Novosphingobium pentaromativorans US6-1</name>
    <dbReference type="NCBI Taxonomy" id="1088721"/>
    <lineage>
        <taxon>Bacteria</taxon>
        <taxon>Pseudomonadati</taxon>
        <taxon>Pseudomonadota</taxon>
        <taxon>Alphaproteobacteria</taxon>
        <taxon>Sphingomonadales</taxon>
        <taxon>Sphingomonadaceae</taxon>
        <taxon>Novosphingobium</taxon>
    </lineage>
</organism>
<dbReference type="PATRIC" id="fig|1088721.3.peg.1499"/>
<evidence type="ECO:0000259" key="5">
    <source>
        <dbReference type="PROSITE" id="PS51078"/>
    </source>
</evidence>
<dbReference type="GO" id="GO:0003700">
    <property type="term" value="F:DNA-binding transcription factor activity"/>
    <property type="evidence" value="ECO:0007669"/>
    <property type="project" value="TreeGrafter"/>
</dbReference>
<sequence length="296" mass="32342">MVDSFLKLADNNDGDTPLRGSPAAQRTVAILDFFADHPRESFTLTEVARALRISTATCLNFLSTLVSANYLSRDSSKRYALGPALGRLADAAAQRGGPLQLAKSVMRELADRYDVICSAIFPEAGEAVVRERASSLSHLGWAAQLGKRFPLSPPFGTVFFAWNTPREIERWLASTADRREAIDPERIHASLAFARKVGFATGLRTERLKDQAHAQSLTYRADKTDYLVTELDEAKTYDLAFASAPIFDETGQVAFALAVMGFTKRLTGAQILEIGDQLRRACDQVTKASGGQPVTP</sequence>
<keyword evidence="2" id="KW-0238">DNA-binding</keyword>
<evidence type="ECO:0000256" key="3">
    <source>
        <dbReference type="ARBA" id="ARBA00023163"/>
    </source>
</evidence>
<dbReference type="Gene3D" id="3.30.450.40">
    <property type="match status" value="1"/>
</dbReference>
<dbReference type="PROSITE" id="PS51077">
    <property type="entry name" value="HTH_ICLR"/>
    <property type="match status" value="1"/>
</dbReference>
<feature type="domain" description="IclR-ED" evidence="5">
    <location>
        <begin position="84"/>
        <end position="291"/>
    </location>
</feature>
<evidence type="ECO:0000313" key="7">
    <source>
        <dbReference type="Proteomes" id="UP000004030"/>
    </source>
</evidence>
<evidence type="ECO:0000259" key="4">
    <source>
        <dbReference type="PROSITE" id="PS51077"/>
    </source>
</evidence>
<dbReference type="InterPro" id="IPR036390">
    <property type="entry name" value="WH_DNA-bd_sf"/>
</dbReference>
<proteinExistence type="predicted"/>
<dbReference type="InterPro" id="IPR050707">
    <property type="entry name" value="HTH_MetabolicPath_Reg"/>
</dbReference>
<dbReference type="Pfam" id="PF09339">
    <property type="entry name" value="HTH_IclR"/>
    <property type="match status" value="1"/>
</dbReference>
<keyword evidence="7" id="KW-1185">Reference proteome</keyword>
<dbReference type="GO" id="GO:0045892">
    <property type="term" value="P:negative regulation of DNA-templated transcription"/>
    <property type="evidence" value="ECO:0007669"/>
    <property type="project" value="TreeGrafter"/>
</dbReference>
<dbReference type="PANTHER" id="PTHR30136:SF24">
    <property type="entry name" value="HTH-TYPE TRANSCRIPTIONAL REPRESSOR ALLR"/>
    <property type="match status" value="1"/>
</dbReference>
<accession>G6EAZ7</accession>
<dbReference type="SMART" id="SM00346">
    <property type="entry name" value="HTH_ICLR"/>
    <property type="match status" value="1"/>
</dbReference>
<evidence type="ECO:0000256" key="2">
    <source>
        <dbReference type="ARBA" id="ARBA00023125"/>
    </source>
</evidence>
<reference evidence="6 7" key="1">
    <citation type="journal article" date="2012" name="J. Bacteriol.">
        <title>Genome sequence of benzo(a)pyrene-degrading bacterium Novosphingobium pentaromativorans US6-1.</title>
        <authorList>
            <person name="Luo Y.R."/>
            <person name="Kang S.G."/>
            <person name="Kim S.J."/>
            <person name="Kim M.R."/>
            <person name="Li N."/>
            <person name="Lee J.H."/>
            <person name="Kwon K.K."/>
        </authorList>
    </citation>
    <scope>NUCLEOTIDE SEQUENCE [LARGE SCALE GENOMIC DNA]</scope>
    <source>
        <strain evidence="6 7">US6-1</strain>
    </source>
</reference>
<evidence type="ECO:0008006" key="8">
    <source>
        <dbReference type="Google" id="ProtNLM"/>
    </source>
</evidence>
<dbReference type="Gene3D" id="1.10.10.10">
    <property type="entry name" value="Winged helix-like DNA-binding domain superfamily/Winged helix DNA-binding domain"/>
    <property type="match status" value="1"/>
</dbReference>
<dbReference type="EMBL" id="AGFM01000018">
    <property type="protein sequence ID" value="EHJ61464.1"/>
    <property type="molecule type" value="Genomic_DNA"/>
</dbReference>
<dbReference type="AlphaFoldDB" id="G6EAZ7"/>
<dbReference type="InterPro" id="IPR014757">
    <property type="entry name" value="Tscrpt_reg_IclR_C"/>
</dbReference>
<dbReference type="InterPro" id="IPR029016">
    <property type="entry name" value="GAF-like_dom_sf"/>
</dbReference>
<keyword evidence="1" id="KW-0805">Transcription regulation</keyword>
<dbReference type="PROSITE" id="PS51078">
    <property type="entry name" value="ICLR_ED"/>
    <property type="match status" value="1"/>
</dbReference>
<comment type="caution">
    <text evidence="6">The sequence shown here is derived from an EMBL/GenBank/DDBJ whole genome shotgun (WGS) entry which is preliminary data.</text>
</comment>
<dbReference type="eggNOG" id="COG1414">
    <property type="taxonomic scope" value="Bacteria"/>
</dbReference>
<evidence type="ECO:0000256" key="1">
    <source>
        <dbReference type="ARBA" id="ARBA00023015"/>
    </source>
</evidence>
<dbReference type="InterPro" id="IPR036388">
    <property type="entry name" value="WH-like_DNA-bd_sf"/>
</dbReference>
<evidence type="ECO:0000313" key="6">
    <source>
        <dbReference type="EMBL" id="EHJ61464.1"/>
    </source>
</evidence>
<dbReference type="GO" id="GO:0003677">
    <property type="term" value="F:DNA binding"/>
    <property type="evidence" value="ECO:0007669"/>
    <property type="project" value="UniProtKB-KW"/>
</dbReference>
<dbReference type="Proteomes" id="UP000004030">
    <property type="component" value="Unassembled WGS sequence"/>
</dbReference>
<dbReference type="SUPFAM" id="SSF55781">
    <property type="entry name" value="GAF domain-like"/>
    <property type="match status" value="1"/>
</dbReference>